<sequence length="38" mass="4066">SQSIGLCPVGWPRELGQKVLVNLFAEGTWPIEPTISAA</sequence>
<reference evidence="1" key="1">
    <citation type="submission" date="2015-10" db="EMBL/GenBank/DDBJ databases">
        <authorList>
            <person name="Regsiter A."/>
            <person name="william w."/>
        </authorList>
    </citation>
    <scope>NUCLEOTIDE SEQUENCE</scope>
    <source>
        <strain evidence="1">Montdore</strain>
    </source>
</reference>
<accession>A0A292PWK8</accession>
<keyword evidence="2" id="KW-1185">Reference proteome</keyword>
<dbReference type="AlphaFoldDB" id="A0A292PWK8"/>
<gene>
    <name evidence="1" type="ORF">GSTUAT00005015001</name>
</gene>
<dbReference type="EMBL" id="LN891037">
    <property type="protein sequence ID" value="CUS10873.1"/>
    <property type="molecule type" value="Genomic_DNA"/>
</dbReference>
<evidence type="ECO:0000313" key="1">
    <source>
        <dbReference type="EMBL" id="CUS10873.1"/>
    </source>
</evidence>
<dbReference type="Proteomes" id="UP001412239">
    <property type="component" value="Unassembled WGS sequence"/>
</dbReference>
<proteinExistence type="predicted"/>
<protein>
    <submittedName>
        <fullName evidence="1">Uncharacterized protein</fullName>
    </submittedName>
</protein>
<feature type="non-terminal residue" evidence="1">
    <location>
        <position position="38"/>
    </location>
</feature>
<name>A0A292PWK8_9PEZI</name>
<evidence type="ECO:0000313" key="2">
    <source>
        <dbReference type="Proteomes" id="UP001412239"/>
    </source>
</evidence>
<organism evidence="1 2">
    <name type="scientific">Tuber aestivum</name>
    <name type="common">summer truffle</name>
    <dbReference type="NCBI Taxonomy" id="59557"/>
    <lineage>
        <taxon>Eukaryota</taxon>
        <taxon>Fungi</taxon>
        <taxon>Dikarya</taxon>
        <taxon>Ascomycota</taxon>
        <taxon>Pezizomycotina</taxon>
        <taxon>Pezizomycetes</taxon>
        <taxon>Pezizales</taxon>
        <taxon>Tuberaceae</taxon>
        <taxon>Tuber</taxon>
    </lineage>
</organism>
<feature type="non-terminal residue" evidence="1">
    <location>
        <position position="1"/>
    </location>
</feature>